<name>A0AA49GI32_9BACT</name>
<dbReference type="GO" id="GO:0033103">
    <property type="term" value="P:protein secretion by the type VI secretion system"/>
    <property type="evidence" value="ECO:0007669"/>
    <property type="project" value="InterPro"/>
</dbReference>
<evidence type="ECO:0000256" key="2">
    <source>
        <dbReference type="SAM" id="MobiDB-lite"/>
    </source>
</evidence>
<accession>A0AA49GI32</accession>
<dbReference type="InterPro" id="IPR035576">
    <property type="entry name" value="T6SS_TssC"/>
</dbReference>
<reference evidence="3" key="1">
    <citation type="journal article" date="2023" name="Comput. Struct. Biotechnol. J.">
        <title>Discovery of a novel marine Bacteroidetes with a rich repertoire of carbohydrate-active enzymes.</title>
        <authorList>
            <person name="Chen B."/>
            <person name="Liu G."/>
            <person name="Chen Q."/>
            <person name="Wang H."/>
            <person name="Liu L."/>
            <person name="Tang K."/>
        </authorList>
    </citation>
    <scope>NUCLEOTIDE SEQUENCE</scope>
    <source>
        <strain evidence="3">TK19036</strain>
    </source>
</reference>
<keyword evidence="1" id="KW-0175">Coiled coil</keyword>
<dbReference type="AlphaFoldDB" id="A0AA49GI32"/>
<protein>
    <submittedName>
        <fullName evidence="3">DUF5458 family protein</fullName>
    </submittedName>
</protein>
<sequence length="458" mass="52124">MAEEKEQARGGAPTATKEAPALDNPKKVLEESTDELIEYGGFELIESSVDGAKVMNPEGKARKNIFLNEAAKKGERKKLKKQLQLWHDLLSESDDISAMIEKSQEKVESAEELLKNNLKKALEETTELERNYRSLAMFYKNAEVDKVRNITLFNADIERLKDLDNTLVIDKISEELKARHDRLDLRENYSLLVIPGYLGSNKVVEKWAKIAHQNKTMLVTDFSHLDDPDAVMEEFDAANLTGGEIHRSNVMMTCNWLVGREQYEELDEEDPMYIPPSTALAGKIYSTLIAQPTAGKMHGGLNEVDGVAFPLKKSEISELEKRGLVPMVKEWEKVMAFSAKTLYNGNDIGLQTYSVVRVFDYVGKVIIDFLNRQAFVNWTPKVQKDLSREISKYLKSIMGSDKIIQDYNLMRLEQDPETKRIFIDLHITPFFPAKNFLLKLGGTKGDTAEEWQSEYAEQ</sequence>
<dbReference type="EMBL" id="CP120682">
    <property type="protein sequence ID" value="WKN35107.1"/>
    <property type="molecule type" value="Genomic_DNA"/>
</dbReference>
<gene>
    <name evidence="3" type="ORF">K4G66_22275</name>
</gene>
<dbReference type="GO" id="GO:0033104">
    <property type="term" value="C:type VI protein secretion system complex"/>
    <property type="evidence" value="ECO:0007669"/>
    <property type="project" value="InterPro"/>
</dbReference>
<evidence type="ECO:0000256" key="1">
    <source>
        <dbReference type="SAM" id="Coils"/>
    </source>
</evidence>
<reference evidence="3" key="2">
    <citation type="journal article" date="2024" name="Antonie Van Leeuwenhoek">
        <title>Roseihalotalea indica gen. nov., sp. nov., a halophilic Bacteroidetes from mesopelagic Southwest Indian Ocean with higher carbohydrate metabolic potential.</title>
        <authorList>
            <person name="Chen B."/>
            <person name="Zhang M."/>
            <person name="Lin D."/>
            <person name="Ye J."/>
            <person name="Tang K."/>
        </authorList>
    </citation>
    <scope>NUCLEOTIDE SEQUENCE</scope>
    <source>
        <strain evidence="3">TK19036</strain>
    </source>
</reference>
<feature type="region of interest" description="Disordered" evidence="2">
    <location>
        <begin position="1"/>
        <end position="26"/>
    </location>
</feature>
<evidence type="ECO:0000313" key="3">
    <source>
        <dbReference type="EMBL" id="WKN35107.1"/>
    </source>
</evidence>
<proteinExistence type="predicted"/>
<dbReference type="Pfam" id="PF17541">
    <property type="entry name" value="TssC"/>
    <property type="match status" value="1"/>
</dbReference>
<organism evidence="3">
    <name type="scientific">Roseihalotalea indica</name>
    <dbReference type="NCBI Taxonomy" id="2867963"/>
    <lineage>
        <taxon>Bacteria</taxon>
        <taxon>Pseudomonadati</taxon>
        <taxon>Bacteroidota</taxon>
        <taxon>Cytophagia</taxon>
        <taxon>Cytophagales</taxon>
        <taxon>Catalimonadaceae</taxon>
        <taxon>Roseihalotalea</taxon>
    </lineage>
</organism>
<feature type="coiled-coil region" evidence="1">
    <location>
        <begin position="93"/>
        <end position="131"/>
    </location>
</feature>